<sequence>MPVPPHMFPYGLCGYTSPLPVRKFSDLPIAALRGFALHGVCIDTLNCPSESSHKVIGVSAHDSLDSGTECDGKKSAYSRGAKARRGIMRSSPCCVAAHVASLCSTEKDFSLSCLNVCNVASESCTASEAPLNHLKGTADQFPTFTLQQATKIKKGEYKRYLNKIYDETSWICGCLVRNALFCFPCVLLYHGEPLWSMKGVKDLGHLKEYIKIHSENKIHIANVLTLTDIGKVNIATKY</sequence>
<organism evidence="1 2">
    <name type="scientific">Dryococelus australis</name>
    <dbReference type="NCBI Taxonomy" id="614101"/>
    <lineage>
        <taxon>Eukaryota</taxon>
        <taxon>Metazoa</taxon>
        <taxon>Ecdysozoa</taxon>
        <taxon>Arthropoda</taxon>
        <taxon>Hexapoda</taxon>
        <taxon>Insecta</taxon>
        <taxon>Pterygota</taxon>
        <taxon>Neoptera</taxon>
        <taxon>Polyneoptera</taxon>
        <taxon>Phasmatodea</taxon>
        <taxon>Verophasmatodea</taxon>
        <taxon>Anareolatae</taxon>
        <taxon>Phasmatidae</taxon>
        <taxon>Eurycanthinae</taxon>
        <taxon>Dryococelus</taxon>
    </lineage>
</organism>
<reference evidence="1 2" key="1">
    <citation type="submission" date="2023-02" db="EMBL/GenBank/DDBJ databases">
        <title>LHISI_Scaffold_Assembly.</title>
        <authorList>
            <person name="Stuart O.P."/>
            <person name="Cleave R."/>
            <person name="Magrath M.J.L."/>
            <person name="Mikheyev A.S."/>
        </authorList>
    </citation>
    <scope>NUCLEOTIDE SEQUENCE [LARGE SCALE GENOMIC DNA]</scope>
    <source>
        <strain evidence="1">Daus_M_001</strain>
        <tissue evidence="1">Leg muscle</tissue>
    </source>
</reference>
<protein>
    <submittedName>
        <fullName evidence="1">Uncharacterized protein</fullName>
    </submittedName>
</protein>
<evidence type="ECO:0000313" key="1">
    <source>
        <dbReference type="EMBL" id="KAJ8889825.1"/>
    </source>
</evidence>
<keyword evidence="2" id="KW-1185">Reference proteome</keyword>
<name>A0ABQ9I0N7_9NEOP</name>
<evidence type="ECO:0000313" key="2">
    <source>
        <dbReference type="Proteomes" id="UP001159363"/>
    </source>
</evidence>
<comment type="caution">
    <text evidence="1">The sequence shown here is derived from an EMBL/GenBank/DDBJ whole genome shotgun (WGS) entry which is preliminary data.</text>
</comment>
<gene>
    <name evidence="1" type="ORF">PR048_009329</name>
</gene>
<accession>A0ABQ9I0N7</accession>
<dbReference type="EMBL" id="JARBHB010000003">
    <property type="protein sequence ID" value="KAJ8889825.1"/>
    <property type="molecule type" value="Genomic_DNA"/>
</dbReference>
<proteinExistence type="predicted"/>
<dbReference type="Proteomes" id="UP001159363">
    <property type="component" value="Chromosome 3"/>
</dbReference>